<dbReference type="InterPro" id="IPR050793">
    <property type="entry name" value="CMP-NeuNAc_synthase"/>
</dbReference>
<comment type="similarity">
    <text evidence="2">Belongs to the KdsC family.</text>
</comment>
<dbReference type="Proteomes" id="UP000807850">
    <property type="component" value="Unassembled WGS sequence"/>
</dbReference>
<gene>
    <name evidence="8" type="ORF">HY076_02255</name>
</gene>
<feature type="binding site" evidence="7">
    <location>
        <position position="29"/>
    </location>
    <ligand>
        <name>Mg(2+)</name>
        <dbReference type="ChEBI" id="CHEBI:18420"/>
    </ligand>
</feature>
<dbReference type="SFLD" id="SFLDG01138">
    <property type="entry name" value="C1.6.2:_Deoxy-d-mannose-octulo"/>
    <property type="match status" value="1"/>
</dbReference>
<evidence type="ECO:0000256" key="3">
    <source>
        <dbReference type="ARBA" id="ARBA00011881"/>
    </source>
</evidence>
<dbReference type="PIRSF" id="PIRSF006118">
    <property type="entry name" value="KDO8-P_Ptase"/>
    <property type="match status" value="1"/>
</dbReference>
<dbReference type="SFLD" id="SFLDG01136">
    <property type="entry name" value="C1.6:_Phosphoserine_Phosphatas"/>
    <property type="match status" value="1"/>
</dbReference>
<dbReference type="GO" id="GO:0016788">
    <property type="term" value="F:hydrolase activity, acting on ester bonds"/>
    <property type="evidence" value="ECO:0007669"/>
    <property type="project" value="InterPro"/>
</dbReference>
<dbReference type="AlphaFoldDB" id="A0A9D6QNM1"/>
<feature type="binding site" evidence="7">
    <location>
        <position position="120"/>
    </location>
    <ligand>
        <name>Mg(2+)</name>
        <dbReference type="ChEBI" id="CHEBI:18420"/>
    </ligand>
</feature>
<evidence type="ECO:0000256" key="6">
    <source>
        <dbReference type="ARBA" id="ARBA00022842"/>
    </source>
</evidence>
<evidence type="ECO:0000256" key="1">
    <source>
        <dbReference type="ARBA" id="ARBA00001946"/>
    </source>
</evidence>
<dbReference type="PANTHER" id="PTHR21485">
    <property type="entry name" value="HAD SUPERFAMILY MEMBERS CMAS AND KDSC"/>
    <property type="match status" value="1"/>
</dbReference>
<proteinExistence type="inferred from homology"/>
<dbReference type="InterPro" id="IPR036412">
    <property type="entry name" value="HAD-like_sf"/>
</dbReference>
<dbReference type="NCBIfam" id="TIGR01670">
    <property type="entry name" value="KdsC-phosphatas"/>
    <property type="match status" value="1"/>
</dbReference>
<comment type="cofactor">
    <cofactor evidence="1 7">
        <name>Mg(2+)</name>
        <dbReference type="ChEBI" id="CHEBI:18420"/>
    </cofactor>
</comment>
<evidence type="ECO:0000256" key="4">
    <source>
        <dbReference type="ARBA" id="ARBA00022723"/>
    </source>
</evidence>
<dbReference type="Gene3D" id="3.40.50.1000">
    <property type="entry name" value="HAD superfamily/HAD-like"/>
    <property type="match status" value="1"/>
</dbReference>
<accession>A0A9D6QNM1</accession>
<dbReference type="SUPFAM" id="SSF56784">
    <property type="entry name" value="HAD-like"/>
    <property type="match status" value="1"/>
</dbReference>
<dbReference type="GO" id="GO:0046872">
    <property type="term" value="F:metal ion binding"/>
    <property type="evidence" value="ECO:0007669"/>
    <property type="project" value="UniProtKB-KW"/>
</dbReference>
<name>A0A9D6QNM1_UNCEI</name>
<feature type="binding site" evidence="7">
    <location>
        <position position="31"/>
    </location>
    <ligand>
        <name>substrate</name>
    </ligand>
</feature>
<reference evidence="8" key="1">
    <citation type="submission" date="2020-07" db="EMBL/GenBank/DDBJ databases">
        <title>Huge and variable diversity of episymbiotic CPR bacteria and DPANN archaea in groundwater ecosystems.</title>
        <authorList>
            <person name="He C.Y."/>
            <person name="Keren R."/>
            <person name="Whittaker M."/>
            <person name="Farag I.F."/>
            <person name="Doudna J."/>
            <person name="Cate J.H.D."/>
            <person name="Banfield J.F."/>
        </authorList>
    </citation>
    <scope>NUCLEOTIDE SEQUENCE</scope>
    <source>
        <strain evidence="8">NC_groundwater_928_Pr1_S-0.2um_72_17</strain>
    </source>
</reference>
<keyword evidence="4 7" id="KW-0479">Metal-binding</keyword>
<dbReference type="InterPro" id="IPR010023">
    <property type="entry name" value="KdsC_fam"/>
</dbReference>
<dbReference type="SFLD" id="SFLDS00003">
    <property type="entry name" value="Haloacid_Dehalogenase"/>
    <property type="match status" value="1"/>
</dbReference>
<comment type="subunit">
    <text evidence="3">Homotetramer.</text>
</comment>
<evidence type="ECO:0000256" key="7">
    <source>
        <dbReference type="PIRSR" id="PIRSR006118-2"/>
    </source>
</evidence>
<evidence type="ECO:0000313" key="8">
    <source>
        <dbReference type="EMBL" id="MBI3539079.1"/>
    </source>
</evidence>
<dbReference type="Pfam" id="PF08282">
    <property type="entry name" value="Hydrolase_3"/>
    <property type="match status" value="1"/>
</dbReference>
<keyword evidence="6 7" id="KW-0460">Magnesium</keyword>
<evidence type="ECO:0000256" key="2">
    <source>
        <dbReference type="ARBA" id="ARBA00005893"/>
    </source>
</evidence>
<protein>
    <submittedName>
        <fullName evidence="8">HAD hydrolase family protein</fullName>
    </submittedName>
</protein>
<organism evidence="8 9">
    <name type="scientific">Eiseniibacteriota bacterium</name>
    <dbReference type="NCBI Taxonomy" id="2212470"/>
    <lineage>
        <taxon>Bacteria</taxon>
        <taxon>Candidatus Eiseniibacteriota</taxon>
    </lineage>
</organism>
<sequence length="185" mass="20151">MKPRASRSANAGAARRAPIAGPVRILFLDVDGTLTDGAIGFDRDGDSRRFSIRDGLSLEWARGLDVLPVVLSGRDSEAVRLRMADLSLEYYGGLKDKVAVAERVLARERVGWRECAMVGDDLPDVPMLKRVGWPIAVGDAVREVKQVATTVTAAAGGRGAVREVVEMVLRHNGTWVRVLERYQAV</sequence>
<dbReference type="PANTHER" id="PTHR21485:SF3">
    <property type="entry name" value="N-ACYLNEURAMINATE CYTIDYLYLTRANSFERASE"/>
    <property type="match status" value="1"/>
</dbReference>
<dbReference type="GO" id="GO:0008781">
    <property type="term" value="F:N-acylneuraminate cytidylyltransferase activity"/>
    <property type="evidence" value="ECO:0007669"/>
    <property type="project" value="TreeGrafter"/>
</dbReference>
<keyword evidence="5 8" id="KW-0378">Hydrolase</keyword>
<dbReference type="EMBL" id="JACQAY010000066">
    <property type="protein sequence ID" value="MBI3539079.1"/>
    <property type="molecule type" value="Genomic_DNA"/>
</dbReference>
<evidence type="ECO:0000313" key="9">
    <source>
        <dbReference type="Proteomes" id="UP000807850"/>
    </source>
</evidence>
<dbReference type="InterPro" id="IPR023214">
    <property type="entry name" value="HAD_sf"/>
</dbReference>
<comment type="caution">
    <text evidence="8">The sequence shown here is derived from an EMBL/GenBank/DDBJ whole genome shotgun (WGS) entry which is preliminary data.</text>
</comment>
<evidence type="ECO:0000256" key="5">
    <source>
        <dbReference type="ARBA" id="ARBA00022801"/>
    </source>
</evidence>